<evidence type="ECO:0000256" key="1">
    <source>
        <dbReference type="ARBA" id="ARBA00004651"/>
    </source>
</evidence>
<evidence type="ECO:0000256" key="6">
    <source>
        <dbReference type="ARBA" id="ARBA00022989"/>
    </source>
</evidence>
<evidence type="ECO:0000313" key="13">
    <source>
        <dbReference type="Proteomes" id="UP001335737"/>
    </source>
</evidence>
<keyword evidence="7 10" id="KW-0406">Ion transport</keyword>
<feature type="coiled-coil region" evidence="11">
    <location>
        <begin position="88"/>
        <end position="115"/>
    </location>
</feature>
<dbReference type="RefSeq" id="WP_327609227.1">
    <property type="nucleotide sequence ID" value="NZ_JARZFX010000018.1"/>
</dbReference>
<dbReference type="InterPro" id="IPR036019">
    <property type="entry name" value="MscL_channel"/>
</dbReference>
<dbReference type="Pfam" id="PF01741">
    <property type="entry name" value="MscL"/>
    <property type="match status" value="1"/>
</dbReference>
<dbReference type="PANTHER" id="PTHR30266:SF2">
    <property type="entry name" value="LARGE-CONDUCTANCE MECHANOSENSITIVE CHANNEL"/>
    <property type="match status" value="1"/>
</dbReference>
<keyword evidence="9 10" id="KW-0407">Ion channel</keyword>
<accession>A0ABU6KK49</accession>
<proteinExistence type="inferred from homology"/>
<evidence type="ECO:0000256" key="5">
    <source>
        <dbReference type="ARBA" id="ARBA00022692"/>
    </source>
</evidence>
<evidence type="ECO:0000256" key="2">
    <source>
        <dbReference type="ARBA" id="ARBA00007254"/>
    </source>
</evidence>
<feature type="transmembrane region" description="Helical" evidence="10">
    <location>
        <begin position="12"/>
        <end position="45"/>
    </location>
</feature>
<dbReference type="InterPro" id="IPR001185">
    <property type="entry name" value="MS_channel"/>
</dbReference>
<evidence type="ECO:0000256" key="3">
    <source>
        <dbReference type="ARBA" id="ARBA00022448"/>
    </source>
</evidence>
<evidence type="ECO:0000256" key="8">
    <source>
        <dbReference type="ARBA" id="ARBA00023136"/>
    </source>
</evidence>
<reference evidence="12 13" key="1">
    <citation type="journal article" date="2024" name="Int. J. Syst. Evol. Microbiol.">
        <title>Virgibacillus tibetensis sp. nov., isolated from salt lake on the Tibetan Plateau of China.</title>
        <authorList>
            <person name="Phurbu D."/>
            <person name="Liu Z.-X."/>
            <person name="Wang R."/>
            <person name="Zheng Y.-Y."/>
            <person name="Liu H.-C."/>
            <person name="Zhou Y.-G."/>
            <person name="Yu Y.-J."/>
            <person name="Li A.-H."/>
        </authorList>
    </citation>
    <scope>NUCLEOTIDE SEQUENCE [LARGE SCALE GENOMIC DNA]</scope>
    <source>
        <strain evidence="12 13">C22-A2</strain>
    </source>
</reference>
<keyword evidence="8 10" id="KW-0472">Membrane</keyword>
<comment type="subunit">
    <text evidence="10">Homopentamer.</text>
</comment>
<keyword evidence="5 10" id="KW-0812">Transmembrane</keyword>
<organism evidence="12 13">
    <name type="scientific">Virgibacillus tibetensis</name>
    <dbReference type="NCBI Taxonomy" id="3042313"/>
    <lineage>
        <taxon>Bacteria</taxon>
        <taxon>Bacillati</taxon>
        <taxon>Bacillota</taxon>
        <taxon>Bacilli</taxon>
        <taxon>Bacillales</taxon>
        <taxon>Bacillaceae</taxon>
        <taxon>Virgibacillus</taxon>
    </lineage>
</organism>
<evidence type="ECO:0000256" key="4">
    <source>
        <dbReference type="ARBA" id="ARBA00022475"/>
    </source>
</evidence>
<dbReference type="NCBIfam" id="TIGR00220">
    <property type="entry name" value="mscL"/>
    <property type="match status" value="1"/>
</dbReference>
<keyword evidence="3 10" id="KW-0813">Transport</keyword>
<dbReference type="Gene3D" id="1.10.1200.120">
    <property type="entry name" value="Large-conductance mechanosensitive channel, MscL, domain 1"/>
    <property type="match status" value="1"/>
</dbReference>
<dbReference type="PROSITE" id="PS01327">
    <property type="entry name" value="MSCL"/>
    <property type="match status" value="1"/>
</dbReference>
<keyword evidence="6 10" id="KW-1133">Transmembrane helix</keyword>
<evidence type="ECO:0000313" key="12">
    <source>
        <dbReference type="EMBL" id="MEC5425691.1"/>
    </source>
</evidence>
<gene>
    <name evidence="10 12" type="primary">mscL</name>
    <name evidence="12" type="ORF">QGM71_19665</name>
</gene>
<name>A0ABU6KK49_9BACI</name>
<evidence type="ECO:0000256" key="10">
    <source>
        <dbReference type="HAMAP-Rule" id="MF_00115"/>
    </source>
</evidence>
<dbReference type="NCBIfam" id="NF001843">
    <property type="entry name" value="PRK00567.1-4"/>
    <property type="match status" value="1"/>
</dbReference>
<dbReference type="SUPFAM" id="SSF81330">
    <property type="entry name" value="Gated mechanosensitive channel"/>
    <property type="match status" value="1"/>
</dbReference>
<dbReference type="InterPro" id="IPR019823">
    <property type="entry name" value="Mechanosensitive_channel_CS"/>
</dbReference>
<comment type="similarity">
    <text evidence="2 10">Belongs to the MscL family.</text>
</comment>
<evidence type="ECO:0000256" key="7">
    <source>
        <dbReference type="ARBA" id="ARBA00023065"/>
    </source>
</evidence>
<dbReference type="HAMAP" id="MF_00115">
    <property type="entry name" value="MscL"/>
    <property type="match status" value="1"/>
</dbReference>
<dbReference type="Proteomes" id="UP001335737">
    <property type="component" value="Unassembled WGS sequence"/>
</dbReference>
<dbReference type="EMBL" id="JARZFX010000018">
    <property type="protein sequence ID" value="MEC5425691.1"/>
    <property type="molecule type" value="Genomic_DNA"/>
</dbReference>
<dbReference type="PRINTS" id="PR01264">
    <property type="entry name" value="MECHCHANNEL"/>
</dbReference>
<protein>
    <recommendedName>
        <fullName evidence="10">Large-conductance mechanosensitive channel</fullName>
    </recommendedName>
</protein>
<keyword evidence="11" id="KW-0175">Coiled coil</keyword>
<dbReference type="InterPro" id="IPR037673">
    <property type="entry name" value="MSC/AndL"/>
</dbReference>
<feature type="transmembrane region" description="Helical" evidence="10">
    <location>
        <begin position="65"/>
        <end position="87"/>
    </location>
</feature>
<dbReference type="PANTHER" id="PTHR30266">
    <property type="entry name" value="MECHANOSENSITIVE CHANNEL MSCL"/>
    <property type="match status" value="1"/>
</dbReference>
<comment type="caution">
    <text evidence="12">The sequence shown here is derived from an EMBL/GenBank/DDBJ whole genome shotgun (WGS) entry which is preliminary data.</text>
</comment>
<keyword evidence="4 10" id="KW-1003">Cell membrane</keyword>
<comment type="function">
    <text evidence="10">Channel that opens in response to stretch forces in the membrane lipid bilayer. May participate in the regulation of osmotic pressure changes within the cell.</text>
</comment>
<keyword evidence="13" id="KW-1185">Reference proteome</keyword>
<evidence type="ECO:0000256" key="11">
    <source>
        <dbReference type="SAM" id="Coils"/>
    </source>
</evidence>
<evidence type="ECO:0000256" key="9">
    <source>
        <dbReference type="ARBA" id="ARBA00023303"/>
    </source>
</evidence>
<sequence>MWKEFKEFAVKGNVIDLAVAVVVGASFGSIVTSLVENIITPLIGILMNGVDFSGFKYTVGDAEVLYGNFIQSVFDFIIVAFSIFIFIRVLMKLKLKKEEEEVKKKTRQEKLLTEIRDLLKKTTKK</sequence>
<comment type="subcellular location">
    <subcellularLocation>
        <location evidence="1 10">Cell membrane</location>
        <topology evidence="1 10">Multi-pass membrane protein</topology>
    </subcellularLocation>
</comment>